<dbReference type="EMBL" id="JAKRVX010000001">
    <property type="protein sequence ID" value="MCL9815662.1"/>
    <property type="molecule type" value="Genomic_DNA"/>
</dbReference>
<evidence type="ECO:0000313" key="2">
    <source>
        <dbReference type="EMBL" id="MCL9815662.1"/>
    </source>
</evidence>
<gene>
    <name evidence="2" type="ORF">AArcSt2_01770</name>
</gene>
<reference evidence="2" key="2">
    <citation type="submission" date="2022-02" db="EMBL/GenBank/DDBJ databases">
        <authorList>
            <person name="Elcheninov A.G."/>
            <person name="Sorokin D.Y."/>
            <person name="Kublanov I.V."/>
        </authorList>
    </citation>
    <scope>NUCLEOTIDE SEQUENCE</scope>
    <source>
        <strain evidence="2">AArc-St2</strain>
    </source>
</reference>
<sequence length="464" mass="50472">MNRRTYLQTVGICAGLSATIGQAGATVGSRSDPPSDALGFLEVEGTTEAVVSADGEMVYLATTDGYAIVDIQDPTDPQLRAHETGLLATHEAGPMEYIYDVKVAGDRLLVVGPATLTSDAVEAALLVDVSEPESPETLTVYETGYHIHNCYLTETHAYLCANTMAENGLSIVSLGDDRDELREVGYWSVLEYDEVWEDVAPILRYLHDVTVTNDVACLAYWDAGTWLVDVSDPSNPTYVGHVSDHEPEALAEITNQADIREEQTTLPGNSHYAVTDEQLDLLIVGREAWTIETDSERRGDVGGIDIYTLSDPTAPEHVSSIDAPPTPDPTSGGTWTTAHNFELRNGILYSSWYEGGVRVHDISEPHNPDELYHWRNDDIASFWTAQVGVQQEYFVASSTGIRNTDAGVWLFEDLETDIEPPSTEASESPAETTDGVPGFTLLSAISAGTVGALGWKYYTKESDP</sequence>
<evidence type="ECO:0000313" key="3">
    <source>
        <dbReference type="Proteomes" id="UP001203207"/>
    </source>
</evidence>
<proteinExistence type="predicted"/>
<evidence type="ECO:0008006" key="4">
    <source>
        <dbReference type="Google" id="ProtNLM"/>
    </source>
</evidence>
<reference evidence="2" key="1">
    <citation type="journal article" date="2022" name="Syst. Appl. Microbiol.">
        <title>Natronocalculus amylovorans gen. nov., sp. nov., and Natranaeroarchaeum aerophilus sp. nov., dominant culturable amylolytic natronoarchaea from hypersaline soda lakes in southwestern Siberia.</title>
        <authorList>
            <person name="Sorokin D.Y."/>
            <person name="Elcheninov A.G."/>
            <person name="Khizhniak T.V."/>
            <person name="Koenen M."/>
            <person name="Bale N.J."/>
            <person name="Damste J.S.S."/>
            <person name="Kublanov I.V."/>
        </authorList>
    </citation>
    <scope>NUCLEOTIDE SEQUENCE</scope>
    <source>
        <strain evidence="2">AArc-St2</strain>
    </source>
</reference>
<feature type="region of interest" description="Disordered" evidence="1">
    <location>
        <begin position="313"/>
        <end position="332"/>
    </location>
</feature>
<dbReference type="RefSeq" id="WP_250582527.1">
    <property type="nucleotide sequence ID" value="NZ_JAKRVX010000001.1"/>
</dbReference>
<dbReference type="AlphaFoldDB" id="A0AAE3FU27"/>
<dbReference type="Proteomes" id="UP001203207">
    <property type="component" value="Unassembled WGS sequence"/>
</dbReference>
<keyword evidence="3" id="KW-1185">Reference proteome</keyword>
<name>A0AAE3FU27_9EURY</name>
<organism evidence="2 3">
    <name type="scientific">Natronocalculus amylovorans</name>
    <dbReference type="NCBI Taxonomy" id="2917812"/>
    <lineage>
        <taxon>Archaea</taxon>
        <taxon>Methanobacteriati</taxon>
        <taxon>Methanobacteriota</taxon>
        <taxon>Stenosarchaea group</taxon>
        <taxon>Halobacteria</taxon>
        <taxon>Halobacteriales</taxon>
        <taxon>Haloferacaceae</taxon>
        <taxon>Natronocalculus</taxon>
    </lineage>
</organism>
<evidence type="ECO:0000256" key="1">
    <source>
        <dbReference type="SAM" id="MobiDB-lite"/>
    </source>
</evidence>
<accession>A0AAE3FU27</accession>
<dbReference type="Pfam" id="PF08309">
    <property type="entry name" value="LVIVD"/>
    <property type="match status" value="2"/>
</dbReference>
<dbReference type="InterPro" id="IPR013211">
    <property type="entry name" value="LVIVD"/>
</dbReference>
<comment type="caution">
    <text evidence="2">The sequence shown here is derived from an EMBL/GenBank/DDBJ whole genome shotgun (WGS) entry which is preliminary data.</text>
</comment>
<protein>
    <recommendedName>
        <fullName evidence="4">LVIVD repeat-containing protein</fullName>
    </recommendedName>
</protein>